<dbReference type="GO" id="GO:0046872">
    <property type="term" value="F:metal ion binding"/>
    <property type="evidence" value="ECO:0007669"/>
    <property type="project" value="InterPro"/>
</dbReference>
<dbReference type="AlphaFoldDB" id="A0A2Z2HTL5"/>
<dbReference type="InterPro" id="IPR018211">
    <property type="entry name" value="ADH_Fe_CS"/>
</dbReference>
<dbReference type="OrthoDB" id="57329at2157"/>
<evidence type="ECO:0000256" key="2">
    <source>
        <dbReference type="ARBA" id="ARBA00023002"/>
    </source>
</evidence>
<evidence type="ECO:0000259" key="5">
    <source>
        <dbReference type="Pfam" id="PF25137"/>
    </source>
</evidence>
<keyword evidence="2" id="KW-0560">Oxidoreductase</keyword>
<dbReference type="GO" id="GO:0004022">
    <property type="term" value="F:alcohol dehydrogenase (NAD+) activity"/>
    <property type="evidence" value="ECO:0007669"/>
    <property type="project" value="TreeGrafter"/>
</dbReference>
<evidence type="ECO:0000313" key="6">
    <source>
        <dbReference type="EMBL" id="ARS90571.1"/>
    </source>
</evidence>
<dbReference type="Pfam" id="PF25137">
    <property type="entry name" value="ADH_Fe_C"/>
    <property type="match status" value="1"/>
</dbReference>
<protein>
    <submittedName>
        <fullName evidence="6">Alcohol dehydrogenase</fullName>
    </submittedName>
</protein>
<name>A0A2Z2HTL5_9EURY</name>
<gene>
    <name evidence="6" type="ORF">B1756_13110</name>
</gene>
<dbReference type="Pfam" id="PF00465">
    <property type="entry name" value="Fe-ADH"/>
    <property type="match status" value="1"/>
</dbReference>
<organism evidence="6 7">
    <name type="scientific">Natrarchaeobaculum aegyptiacum</name>
    <dbReference type="NCBI Taxonomy" id="745377"/>
    <lineage>
        <taxon>Archaea</taxon>
        <taxon>Methanobacteriati</taxon>
        <taxon>Methanobacteriota</taxon>
        <taxon>Stenosarchaea group</taxon>
        <taxon>Halobacteria</taxon>
        <taxon>Halobacteriales</taxon>
        <taxon>Natrialbaceae</taxon>
        <taxon>Natrarchaeobaculum</taxon>
    </lineage>
</organism>
<evidence type="ECO:0000256" key="3">
    <source>
        <dbReference type="ARBA" id="ARBA00023027"/>
    </source>
</evidence>
<dbReference type="EMBL" id="CP019893">
    <property type="protein sequence ID" value="ARS90571.1"/>
    <property type="molecule type" value="Genomic_DNA"/>
</dbReference>
<dbReference type="CDD" id="cd08551">
    <property type="entry name" value="Fe-ADH"/>
    <property type="match status" value="1"/>
</dbReference>
<feature type="domain" description="Fe-containing alcohol dehydrogenase-like C-terminal" evidence="5">
    <location>
        <begin position="191"/>
        <end position="387"/>
    </location>
</feature>
<proteinExistence type="inferred from homology"/>
<dbReference type="Gene3D" id="3.40.50.1970">
    <property type="match status" value="1"/>
</dbReference>
<dbReference type="InterPro" id="IPR056798">
    <property type="entry name" value="ADH_Fe_C"/>
</dbReference>
<dbReference type="GeneID" id="32895033"/>
<sequence length="397" mass="41344">MTSTLERWFVPPRNVFGWGTARTAGSVVDDLECSTVLVVTDDGVKDAGVLDPITDSLEAAGVAYELFDGTVPDPTASVVATAADRYGAVDADGIVAVGGGSSIDTAKAAAAMTTTDGSILEYAGLGQLPNDTPPLVILPTTSGTGSEATTWSVIRDEAEGVKRSIGDQALLPDAAIVDPELTESVPVPIAAATGMDALTHAIEAYVSVHRQSQTSALALDSIEKIGAFLPRAVGRRGTDREALTAMAKASNQAGMAFNGAGLGAVHALSHQVGAQFHVPHGLANAVLLPYVMEYNLPVVPEELVDVAEALGEAVDSTEPARREGYRAVRAVRRLCDDVDIPRTLEDVDADPDAIEGLAAQAMRDGSLIGNPRDTDVGDLETILERAFEGTLEYENVL</sequence>
<evidence type="ECO:0000313" key="7">
    <source>
        <dbReference type="Proteomes" id="UP000250088"/>
    </source>
</evidence>
<dbReference type="FunFam" id="3.40.50.1970:FF:000003">
    <property type="entry name" value="Alcohol dehydrogenase, iron-containing"/>
    <property type="match status" value="1"/>
</dbReference>
<dbReference type="InterPro" id="IPR001670">
    <property type="entry name" value="ADH_Fe/GldA"/>
</dbReference>
<feature type="domain" description="Alcohol dehydrogenase iron-type/glycerol dehydrogenase GldA" evidence="4">
    <location>
        <begin position="11"/>
        <end position="179"/>
    </location>
</feature>
<dbReference type="KEGG" id="naj:B1756_13110"/>
<dbReference type="Proteomes" id="UP000250088">
    <property type="component" value="Chromosome"/>
</dbReference>
<keyword evidence="7" id="KW-1185">Reference proteome</keyword>
<dbReference type="PROSITE" id="PS00060">
    <property type="entry name" value="ADH_IRON_2"/>
    <property type="match status" value="1"/>
</dbReference>
<dbReference type="PANTHER" id="PTHR11496">
    <property type="entry name" value="ALCOHOL DEHYDROGENASE"/>
    <property type="match status" value="1"/>
</dbReference>
<dbReference type="RefSeq" id="WP_086888943.1">
    <property type="nucleotide sequence ID" value="NZ_CP019893.1"/>
</dbReference>
<keyword evidence="3" id="KW-0520">NAD</keyword>
<evidence type="ECO:0000259" key="4">
    <source>
        <dbReference type="Pfam" id="PF00465"/>
    </source>
</evidence>
<accession>A0A2Z2HTL5</accession>
<dbReference type="PANTHER" id="PTHR11496:SF102">
    <property type="entry name" value="ALCOHOL DEHYDROGENASE 4"/>
    <property type="match status" value="1"/>
</dbReference>
<evidence type="ECO:0000256" key="1">
    <source>
        <dbReference type="ARBA" id="ARBA00007358"/>
    </source>
</evidence>
<reference evidence="7" key="1">
    <citation type="submission" date="2017-02" db="EMBL/GenBank/DDBJ databases">
        <title>Natronthermophilus aegyptiacus gen. nov.,sp. nov., an aerobic, extremely halophilic alkalithermophilic archaeon isolated from the athalassohaline Wadi An Natrun, Egypt.</title>
        <authorList>
            <person name="Zhao B."/>
        </authorList>
    </citation>
    <scope>NUCLEOTIDE SEQUENCE [LARGE SCALE GENOMIC DNA]</scope>
    <source>
        <strain evidence="7">JW/NM-HA 15</strain>
    </source>
</reference>
<dbReference type="FunFam" id="1.20.1090.10:FF:000001">
    <property type="entry name" value="Aldehyde-alcohol dehydrogenase"/>
    <property type="match status" value="1"/>
</dbReference>
<dbReference type="InterPro" id="IPR039697">
    <property type="entry name" value="Alcohol_dehydrogenase_Fe"/>
</dbReference>
<dbReference type="Gene3D" id="1.20.1090.10">
    <property type="entry name" value="Dehydroquinate synthase-like - alpha domain"/>
    <property type="match status" value="1"/>
</dbReference>
<dbReference type="PROSITE" id="PS00913">
    <property type="entry name" value="ADH_IRON_1"/>
    <property type="match status" value="1"/>
</dbReference>
<comment type="similarity">
    <text evidence="1">Belongs to the iron-containing alcohol dehydrogenase family.</text>
</comment>
<dbReference type="SUPFAM" id="SSF56796">
    <property type="entry name" value="Dehydroquinate synthase-like"/>
    <property type="match status" value="1"/>
</dbReference>